<accession>A0A229W0S8</accession>
<keyword evidence="2" id="KW-1185">Reference proteome</keyword>
<name>A0A229W0S8_9BIFI</name>
<sequence length="130" mass="14574">MGWKVCSTAGCANIIDDTESKCLECRRRKDRRRTRIRNPYNTAGHQGFRRQVLARDPRCVCPGAVDHGGCGKHVGMCARPSTVADHYPYERTELIELGLNPNDPRYGRGLCARCHDTKTGLTRPSGFRAQ</sequence>
<organism evidence="1 2">
    <name type="scientific">Bifidobacterium vansinderenii</name>
    <dbReference type="NCBI Taxonomy" id="1984871"/>
    <lineage>
        <taxon>Bacteria</taxon>
        <taxon>Bacillati</taxon>
        <taxon>Actinomycetota</taxon>
        <taxon>Actinomycetes</taxon>
        <taxon>Bifidobacteriales</taxon>
        <taxon>Bifidobacteriaceae</taxon>
        <taxon>Bifidobacterium</taxon>
    </lineage>
</organism>
<reference evidence="1 2" key="1">
    <citation type="submission" date="2017-05" db="EMBL/GenBank/DDBJ databases">
        <title>Bifidobacterium vansinderenii sp. nov.</title>
        <authorList>
            <person name="Lugli G.A."/>
            <person name="Duranti S."/>
            <person name="Mangifesta M."/>
        </authorList>
    </citation>
    <scope>NUCLEOTIDE SEQUENCE [LARGE SCALE GENOMIC DNA]</scope>
    <source>
        <strain evidence="1 2">Tam10B</strain>
    </source>
</reference>
<dbReference type="OrthoDB" id="3234360at2"/>
<comment type="caution">
    <text evidence="1">The sequence shown here is derived from an EMBL/GenBank/DDBJ whole genome shotgun (WGS) entry which is preliminary data.</text>
</comment>
<evidence type="ECO:0000313" key="2">
    <source>
        <dbReference type="Proteomes" id="UP000215433"/>
    </source>
</evidence>
<gene>
    <name evidence="1" type="ORF">Tam10B_0471</name>
</gene>
<protein>
    <submittedName>
        <fullName evidence="1">Phage holin</fullName>
    </submittedName>
</protein>
<dbReference type="EMBL" id="NEWD01000004">
    <property type="protein sequence ID" value="OXN01468.1"/>
    <property type="molecule type" value="Genomic_DNA"/>
</dbReference>
<dbReference type="Proteomes" id="UP000215433">
    <property type="component" value="Unassembled WGS sequence"/>
</dbReference>
<dbReference type="AlphaFoldDB" id="A0A229W0S8"/>
<proteinExistence type="predicted"/>
<dbReference type="RefSeq" id="WP_093959655.1">
    <property type="nucleotide sequence ID" value="NZ_NEWD01000004.1"/>
</dbReference>
<evidence type="ECO:0000313" key="1">
    <source>
        <dbReference type="EMBL" id="OXN01468.1"/>
    </source>
</evidence>